<evidence type="ECO:0000256" key="3">
    <source>
        <dbReference type="SAM" id="MobiDB-lite"/>
    </source>
</evidence>
<evidence type="ECO:0000256" key="2">
    <source>
        <dbReference type="ARBA" id="ARBA00022737"/>
    </source>
</evidence>
<feature type="compositionally biased region" description="Pro residues" evidence="3">
    <location>
        <begin position="555"/>
        <end position="597"/>
    </location>
</feature>
<evidence type="ECO:0000313" key="4">
    <source>
        <dbReference type="EMBL" id="KAF6024146.1"/>
    </source>
</evidence>
<dbReference type="Proteomes" id="UP000593567">
    <property type="component" value="Unassembled WGS sequence"/>
</dbReference>
<reference evidence="4" key="1">
    <citation type="submission" date="2020-06" db="EMBL/GenBank/DDBJ databases">
        <title>Draft genome of Bugula neritina, a colonial animal packing powerful symbionts and potential medicines.</title>
        <authorList>
            <person name="Rayko M."/>
        </authorList>
    </citation>
    <scope>NUCLEOTIDE SEQUENCE [LARGE SCALE GENOMIC DNA]</scope>
    <source>
        <strain evidence="4">Kwan_BN1</strain>
    </source>
</reference>
<dbReference type="InterPro" id="IPR001611">
    <property type="entry name" value="Leu-rich_rpt"/>
</dbReference>
<sequence>MGKEYSKSSNRSLQLYCKVSYRHSGEPPIESLQELVNKDPIPITDYKQIIDDVGDNHITHMELHLIDEMPPLDILAPHLTHLRLAGNTGLQLLDYSKVSSLKRLEVLNLSTTPMAPELLNEISNCTSLKELQLTNCGLTNLPLSLKALKSLHNLDLRSNSFSKGLPEVVTQLTTLTSLTLRNCRLTKLPDSLKALINLQSFDLSNNFFSEGLPEVVTQLTTLESLSLRNCQLRNLPDSFTNLKCTKGMDISENNFPGTFYFKDISLYKMGNECSKSSNRSLQLYCKVSYRHSGEPPMRSLQELVSKDLIPITDYKQIIDDVGDNHITHMKLHLIDEMPPLDILAPHLTHLNLTGYTGLRYFDHCRIFNLKHLEVFILSDKLVAPKMLDEISNCTSLQELQLTNCGLTDLPLSLKALSNLNSLNLEDNFFFEGLPEVVTQLTTLKFLNLRKCRLTKLPDSLQSLINLENLDLEENFFFTELPEVVTQLTSLKVLNLRECRLTKLPDSFTNLKHTERIDSSENYFSSGLPFELTIRDCKDRNAEILSLETPLRFYRKPPPPPRPSRLLPLPPPPPSQPPPYLPPPPPPPPSLKQPPRPPRLLSSRLPLSPTAPSMSQSPSLPKQLQSPHCKVSYRHSGEPPIESLQELLSKDPIPITDYKQIIDDIGDNHITHMELHLIDEIPPLHILAPHLTHFKLAGNTKSQHLGYSKLSNLKHLEILVLSDTQTLLHEISKCTSLSELDLTNCGLTDLPLSLKILKNLQSLNLEDNFFSKGLPEVVTQLTTLTSLSLKNCQHTGLPDSLKALKNLKSLNLTNNIFYKGLPEIVTQLTALTSLILRNCRLTELPDSLNRMKCIEVLDISENQLTGKLQPVVYGMAKLEILRIEDIPHLEELSHEILNMNSLKRISCSNSFALRYE</sequence>
<feature type="region of interest" description="Disordered" evidence="3">
    <location>
        <begin position="551"/>
        <end position="636"/>
    </location>
</feature>
<name>A0A7J7JEW9_BUGNE</name>
<dbReference type="PANTHER" id="PTHR48057:SF7">
    <property type="entry name" value="LEUCINE-RICH REPEAT SERINE_THREONINE-PROTEIN KINASE 1"/>
    <property type="match status" value="1"/>
</dbReference>
<accession>A0A7J7JEW9</accession>
<keyword evidence="5" id="KW-1185">Reference proteome</keyword>
<dbReference type="AlphaFoldDB" id="A0A7J7JEW9"/>
<dbReference type="PANTHER" id="PTHR48057">
    <property type="entry name" value="LEUCINE-RICH REPEAT SERINE/THREONINE-PROTEIN KINASE 1"/>
    <property type="match status" value="1"/>
</dbReference>
<evidence type="ECO:0000256" key="1">
    <source>
        <dbReference type="ARBA" id="ARBA00022614"/>
    </source>
</evidence>
<dbReference type="SMART" id="SM00369">
    <property type="entry name" value="LRR_TYP"/>
    <property type="match status" value="8"/>
</dbReference>
<keyword evidence="2" id="KW-0677">Repeat</keyword>
<dbReference type="SUPFAM" id="SSF52058">
    <property type="entry name" value="L domain-like"/>
    <property type="match status" value="3"/>
</dbReference>
<dbReference type="InterPro" id="IPR052595">
    <property type="entry name" value="LRRC69/RLP"/>
</dbReference>
<feature type="compositionally biased region" description="Low complexity" evidence="3">
    <location>
        <begin position="598"/>
        <end position="626"/>
    </location>
</feature>
<keyword evidence="1" id="KW-0433">Leucine-rich repeat</keyword>
<gene>
    <name evidence="4" type="ORF">EB796_017541</name>
</gene>
<dbReference type="Gene3D" id="3.80.10.10">
    <property type="entry name" value="Ribonuclease Inhibitor"/>
    <property type="match status" value="3"/>
</dbReference>
<comment type="caution">
    <text evidence="4">The sequence shown here is derived from an EMBL/GenBank/DDBJ whole genome shotgun (WGS) entry which is preliminary data.</text>
</comment>
<dbReference type="Pfam" id="PF00560">
    <property type="entry name" value="LRR_1"/>
    <property type="match status" value="5"/>
</dbReference>
<dbReference type="OrthoDB" id="660555at2759"/>
<organism evidence="4 5">
    <name type="scientific">Bugula neritina</name>
    <name type="common">Brown bryozoan</name>
    <name type="synonym">Sertularia neritina</name>
    <dbReference type="NCBI Taxonomy" id="10212"/>
    <lineage>
        <taxon>Eukaryota</taxon>
        <taxon>Metazoa</taxon>
        <taxon>Spiralia</taxon>
        <taxon>Lophotrochozoa</taxon>
        <taxon>Bryozoa</taxon>
        <taxon>Gymnolaemata</taxon>
        <taxon>Cheilostomatida</taxon>
        <taxon>Flustrina</taxon>
        <taxon>Buguloidea</taxon>
        <taxon>Bugulidae</taxon>
        <taxon>Bugula</taxon>
    </lineage>
</organism>
<dbReference type="EMBL" id="VXIV02002612">
    <property type="protein sequence ID" value="KAF6024146.1"/>
    <property type="molecule type" value="Genomic_DNA"/>
</dbReference>
<proteinExistence type="predicted"/>
<protein>
    <submittedName>
        <fullName evidence="4">Uncharacterized protein</fullName>
    </submittedName>
</protein>
<dbReference type="InterPro" id="IPR003591">
    <property type="entry name" value="Leu-rich_rpt_typical-subtyp"/>
</dbReference>
<dbReference type="SMART" id="SM00364">
    <property type="entry name" value="LRR_BAC"/>
    <property type="match status" value="9"/>
</dbReference>
<evidence type="ECO:0000313" key="5">
    <source>
        <dbReference type="Proteomes" id="UP000593567"/>
    </source>
</evidence>
<dbReference type="InterPro" id="IPR032675">
    <property type="entry name" value="LRR_dom_sf"/>
</dbReference>